<dbReference type="Proteomes" id="UP000598426">
    <property type="component" value="Unassembled WGS sequence"/>
</dbReference>
<dbReference type="RefSeq" id="WP_191171323.1">
    <property type="nucleotide sequence ID" value="NZ_JACXZS010000004.1"/>
</dbReference>
<reference evidence="2 3" key="1">
    <citation type="submission" date="2020-09" db="EMBL/GenBank/DDBJ databases">
        <title>Isolation and identification of active actinomycetes.</title>
        <authorList>
            <person name="Li X."/>
        </authorList>
    </citation>
    <scope>NUCLEOTIDE SEQUENCE [LARGE SCALE GENOMIC DNA]</scope>
    <source>
        <strain evidence="2 3">NEAU-LLC</strain>
    </source>
</reference>
<keyword evidence="3" id="KW-1185">Reference proteome</keyword>
<sequence>MTDSPTILKARTSADLLAMLPLLAGGPLTRSVAIAPFAGKRTPAVLRHPLPHDLASPALSAIAAHLVGIVSGLGGCDAVVLAIYADEPFEVALPKYSEFEQALLQQFLAAGFGVKDTFCVASDGWACFDERERRELSEISESPLSETAPEALTRERRPDGSLPRPDPVLASRVRLTLDELAGGIRIDAFGTAHECVPSEPVDLFEQSLGSGEDPPGADTLARIILDLQTEGDFDRTIVQVMLGQDRAREVWQGTLRRRLVAAGRGERPIDLLLREHRRRGPDRMDDVADMLAGLAGPRPDITRIRSAIDVLSHAAAHAPSADRPMLLCVLAWLHWAIGAGTATGRLLEASSRIDPHHQMTGIVHAITLAVMLPQWIANRDLRDDTDPSGLDRALNRAARRRRRG</sequence>
<feature type="region of interest" description="Disordered" evidence="1">
    <location>
        <begin position="138"/>
        <end position="165"/>
    </location>
</feature>
<comment type="caution">
    <text evidence="2">The sequence shown here is derived from an EMBL/GenBank/DDBJ whole genome shotgun (WGS) entry which is preliminary data.</text>
</comment>
<dbReference type="EMBL" id="JACXZS010000004">
    <property type="protein sequence ID" value="MBD3941711.1"/>
    <property type="molecule type" value="Genomic_DNA"/>
</dbReference>
<proteinExistence type="predicted"/>
<protein>
    <submittedName>
        <fullName evidence="2">DUF4192 family protein</fullName>
    </submittedName>
</protein>
<evidence type="ECO:0000313" key="3">
    <source>
        <dbReference type="Proteomes" id="UP000598426"/>
    </source>
</evidence>
<evidence type="ECO:0000256" key="1">
    <source>
        <dbReference type="SAM" id="MobiDB-lite"/>
    </source>
</evidence>
<accession>A0ABR8NRN8</accession>
<name>A0ABR8NRN8_9MICO</name>
<gene>
    <name evidence="2" type="ORF">IF188_08395</name>
</gene>
<evidence type="ECO:0000313" key="2">
    <source>
        <dbReference type="EMBL" id="MBD3941711.1"/>
    </source>
</evidence>
<organism evidence="2 3">
    <name type="scientific">Microbacterium helvum</name>
    <dbReference type="NCBI Taxonomy" id="2773713"/>
    <lineage>
        <taxon>Bacteria</taxon>
        <taxon>Bacillati</taxon>
        <taxon>Actinomycetota</taxon>
        <taxon>Actinomycetes</taxon>
        <taxon>Micrococcales</taxon>
        <taxon>Microbacteriaceae</taxon>
        <taxon>Microbacterium</taxon>
    </lineage>
</organism>